<evidence type="ECO:0000256" key="4">
    <source>
        <dbReference type="HAMAP-Rule" id="MF_00127"/>
    </source>
</evidence>
<accession>A0ABY6HNC5</accession>
<comment type="similarity">
    <text evidence="1 4">Belongs to the class-II aminoacyl-tRNA synthetase family.</text>
</comment>
<comment type="catalytic activity">
    <reaction evidence="3 4">
        <text>tRNA(His) + L-histidine + ATP = L-histidyl-tRNA(His) + AMP + diphosphate + H(+)</text>
        <dbReference type="Rhea" id="RHEA:17313"/>
        <dbReference type="Rhea" id="RHEA-COMP:9665"/>
        <dbReference type="Rhea" id="RHEA-COMP:9689"/>
        <dbReference type="ChEBI" id="CHEBI:15378"/>
        <dbReference type="ChEBI" id="CHEBI:30616"/>
        <dbReference type="ChEBI" id="CHEBI:33019"/>
        <dbReference type="ChEBI" id="CHEBI:57595"/>
        <dbReference type="ChEBI" id="CHEBI:78442"/>
        <dbReference type="ChEBI" id="CHEBI:78527"/>
        <dbReference type="ChEBI" id="CHEBI:456215"/>
        <dbReference type="EC" id="6.1.1.21"/>
    </reaction>
</comment>
<dbReference type="PANTHER" id="PTHR43707">
    <property type="entry name" value="HISTIDYL-TRNA SYNTHETASE"/>
    <property type="match status" value="1"/>
</dbReference>
<proteinExistence type="inferred from homology"/>
<keyword evidence="4" id="KW-0963">Cytoplasm</keyword>
<name>A0ABY6HNC5_9ARCH</name>
<feature type="domain" description="Aminoacyl-transfer RNA synthetases class-II family profile" evidence="5">
    <location>
        <begin position="33"/>
        <end position="372"/>
    </location>
</feature>
<dbReference type="SUPFAM" id="SSF55681">
    <property type="entry name" value="Class II aaRS and biotin synthetases"/>
    <property type="match status" value="1"/>
</dbReference>
<keyword evidence="4" id="KW-0648">Protein biosynthesis</keyword>
<dbReference type="InterPro" id="IPR006195">
    <property type="entry name" value="aa-tRNA-synth_II"/>
</dbReference>
<dbReference type="CDD" id="cd00773">
    <property type="entry name" value="HisRS-like_core"/>
    <property type="match status" value="1"/>
</dbReference>
<keyword evidence="4" id="KW-0030">Aminoacyl-tRNA synthetase</keyword>
<dbReference type="PROSITE" id="PS50862">
    <property type="entry name" value="AA_TRNA_LIGASE_II"/>
    <property type="match status" value="1"/>
</dbReference>
<keyword evidence="7" id="KW-1185">Reference proteome</keyword>
<dbReference type="Pfam" id="PF13393">
    <property type="entry name" value="tRNA-synt_His"/>
    <property type="match status" value="1"/>
</dbReference>
<protein>
    <recommendedName>
        <fullName evidence="4">Histidine--tRNA ligase</fullName>
        <ecNumber evidence="4">6.1.1.21</ecNumber>
    </recommendedName>
    <alternativeName>
        <fullName evidence="4">Histidyl-tRNA synthetase</fullName>
        <shortName evidence="4">HisRS</shortName>
    </alternativeName>
</protein>
<keyword evidence="2 4" id="KW-0547">Nucleotide-binding</keyword>
<dbReference type="SUPFAM" id="SSF52954">
    <property type="entry name" value="Class II aaRS ABD-related"/>
    <property type="match status" value="1"/>
</dbReference>
<dbReference type="EMBL" id="CP104013">
    <property type="protein sequence ID" value="UYP45010.1"/>
    <property type="molecule type" value="Genomic_DNA"/>
</dbReference>
<gene>
    <name evidence="4" type="primary">hisS</name>
    <name evidence="6" type="ORF">NEF87_001295</name>
</gene>
<dbReference type="GO" id="GO:0004821">
    <property type="term" value="F:histidine-tRNA ligase activity"/>
    <property type="evidence" value="ECO:0007669"/>
    <property type="project" value="UniProtKB-EC"/>
</dbReference>
<dbReference type="Gene3D" id="3.30.930.10">
    <property type="entry name" value="Bira Bifunctional Protein, Domain 2"/>
    <property type="match status" value="1"/>
</dbReference>
<dbReference type="Pfam" id="PF03129">
    <property type="entry name" value="HGTP_anticodon"/>
    <property type="match status" value="1"/>
</dbReference>
<dbReference type="HAMAP" id="MF_00127">
    <property type="entry name" value="His_tRNA_synth"/>
    <property type="match status" value="1"/>
</dbReference>
<dbReference type="InterPro" id="IPR045864">
    <property type="entry name" value="aa-tRNA-synth_II/BPL/LPL"/>
</dbReference>
<dbReference type="InterPro" id="IPR015807">
    <property type="entry name" value="His-tRNA-ligase"/>
</dbReference>
<dbReference type="Proteomes" id="UP001208689">
    <property type="component" value="Chromosome"/>
</dbReference>
<reference evidence="6" key="1">
    <citation type="submission" date="2022-09" db="EMBL/GenBank/DDBJ databases">
        <title>Actin cytoskeleton and complex cell architecture in an #Asgard archaeon.</title>
        <authorList>
            <person name="Ponce Toledo R.I."/>
            <person name="Schleper C."/>
            <person name="Rodrigues Oliveira T."/>
            <person name="Wollweber F."/>
            <person name="Xu J."/>
            <person name="Rittmann S."/>
            <person name="Klingl A."/>
            <person name="Pilhofer M."/>
        </authorList>
    </citation>
    <scope>NUCLEOTIDE SEQUENCE</scope>
    <source>
        <strain evidence="6">B-35</strain>
    </source>
</reference>
<dbReference type="InterPro" id="IPR004516">
    <property type="entry name" value="HisRS/HisZ"/>
</dbReference>
<sequence>MKNENQAIKKLNLQKPSGTIDFLPEDMEKRRWLTRKIEDSFAKFGIQQIDIPMYDFFDLYRIRSGEKIINDIFTFHDPPKHRATENPPLYALRPEFTAPFVRFYITSELMYRPKPQKYFYIGPCFRYDEPTRGRYRQFTQAGFEVFGADTPAADAEMLIVAMNLMKELQIQEYLLRINDLTFLRTFLQEQNLSMAMQNKVFGVIDNIASYLRKLEIGALEDRTQEDLIGDYYAMMNDLEIDRDLTVILENLLLLVGTASEVIEQLKTIFTDFPATLEAINKSNIPEVCTLLEAANINNYVVDCGIARGLDYYTNTVFEIDVPALGNEKQVCGGGRYNAMVEEFGGESTPGLGFSFGFERLIITLEEQGLFNPKENRSDLLIGTKPETRAYGITIAQQLRAAGLSVETDIMNRSFKATGKFVNRMKIPFMMFLGPREMENKKFSLKNFTTQNQLNDLDLEAVIKEIETFKKTQ</sequence>
<comment type="subcellular location">
    <subcellularLocation>
        <location evidence="4">Cytoplasm</location>
    </subcellularLocation>
</comment>
<evidence type="ECO:0000259" key="5">
    <source>
        <dbReference type="PROSITE" id="PS50862"/>
    </source>
</evidence>
<dbReference type="InterPro" id="IPR041715">
    <property type="entry name" value="HisRS-like_core"/>
</dbReference>
<evidence type="ECO:0000313" key="6">
    <source>
        <dbReference type="EMBL" id="UYP45010.1"/>
    </source>
</evidence>
<evidence type="ECO:0000313" key="7">
    <source>
        <dbReference type="Proteomes" id="UP001208689"/>
    </source>
</evidence>
<dbReference type="EC" id="6.1.1.21" evidence="4"/>
<dbReference type="PIRSF" id="PIRSF001549">
    <property type="entry name" value="His-tRNA_synth"/>
    <property type="match status" value="1"/>
</dbReference>
<dbReference type="Gene3D" id="3.40.50.800">
    <property type="entry name" value="Anticodon-binding domain"/>
    <property type="match status" value="1"/>
</dbReference>
<evidence type="ECO:0000256" key="1">
    <source>
        <dbReference type="ARBA" id="ARBA00008226"/>
    </source>
</evidence>
<dbReference type="NCBIfam" id="TIGR00442">
    <property type="entry name" value="hisS"/>
    <property type="match status" value="1"/>
</dbReference>
<evidence type="ECO:0000256" key="2">
    <source>
        <dbReference type="ARBA" id="ARBA00022741"/>
    </source>
</evidence>
<organism evidence="6 7">
    <name type="scientific">Candidatus Lokiarchaeum ossiferum</name>
    <dbReference type="NCBI Taxonomy" id="2951803"/>
    <lineage>
        <taxon>Archaea</taxon>
        <taxon>Promethearchaeati</taxon>
        <taxon>Promethearchaeota</taxon>
        <taxon>Promethearchaeia</taxon>
        <taxon>Promethearchaeales</taxon>
        <taxon>Promethearchaeaceae</taxon>
        <taxon>Candidatus Lokiarchaeum</taxon>
    </lineage>
</organism>
<keyword evidence="4" id="KW-0067">ATP-binding</keyword>
<dbReference type="InterPro" id="IPR004154">
    <property type="entry name" value="Anticodon-bd"/>
</dbReference>
<dbReference type="InterPro" id="IPR036621">
    <property type="entry name" value="Anticodon-bd_dom_sf"/>
</dbReference>
<keyword evidence="4 6" id="KW-0436">Ligase</keyword>
<dbReference type="PANTHER" id="PTHR43707:SF1">
    <property type="entry name" value="HISTIDINE--TRNA LIGASE, MITOCHONDRIAL-RELATED"/>
    <property type="match status" value="1"/>
</dbReference>
<evidence type="ECO:0000256" key="3">
    <source>
        <dbReference type="ARBA" id="ARBA00047639"/>
    </source>
</evidence>